<name>A0A843B6L1_9BURK</name>
<feature type="transmembrane region" description="Helical" evidence="1">
    <location>
        <begin position="37"/>
        <end position="56"/>
    </location>
</feature>
<dbReference type="EMBL" id="JABBCQ020000009">
    <property type="protein sequence ID" value="MBI1625155.1"/>
    <property type="molecule type" value="Genomic_DNA"/>
</dbReference>
<sequence>MNLSFNTSPKMLLCIAAVILAVLLFCAFKVNTNPSGIALTGFIASCVALAVLALYTKIDVVIQVLRDDLEPKTGGTLGSNVVGVQRDHRNDLEYSLVHALAPHLVNTKNAAELGAFIRDVANSIQGRSSQTLAATCTCTCTCSTSMACSNCPKPIVSAVAGAAGTHWDDLRQRQAESVAMAASLTAPSVTAEQIQVLMDKLIWVYDQPEGTTTTFAHAYLGRFYVATGYSGCVSPENFDAAKGIKYAREQAEGKVRDELWKLEGYKLHSAIAGQ</sequence>
<keyword evidence="1" id="KW-1133">Transmembrane helix</keyword>
<dbReference type="Pfam" id="PF13876">
    <property type="entry name" value="Phage_gp49_66"/>
    <property type="match status" value="1"/>
</dbReference>
<accession>A0A843B6L1</accession>
<dbReference type="Proteomes" id="UP000530032">
    <property type="component" value="Unassembled WGS sequence"/>
</dbReference>
<keyword evidence="3" id="KW-1185">Reference proteome</keyword>
<dbReference type="InterPro" id="IPR025915">
    <property type="entry name" value="Phage_gp49_66"/>
</dbReference>
<evidence type="ECO:0000313" key="2">
    <source>
        <dbReference type="EMBL" id="MBI1625155.1"/>
    </source>
</evidence>
<keyword evidence="1" id="KW-0812">Transmembrane</keyword>
<dbReference type="AlphaFoldDB" id="A0A843B6L1"/>
<evidence type="ECO:0000256" key="1">
    <source>
        <dbReference type="SAM" id="Phobius"/>
    </source>
</evidence>
<protein>
    <submittedName>
        <fullName evidence="2">Uncharacterized protein</fullName>
    </submittedName>
</protein>
<comment type="caution">
    <text evidence="2">The sequence shown here is derived from an EMBL/GenBank/DDBJ whole genome shotgun (WGS) entry which is preliminary data.</text>
</comment>
<organism evidence="2 3">
    <name type="scientific">Comamonas suwonensis</name>
    <dbReference type="NCBI Taxonomy" id="2606214"/>
    <lineage>
        <taxon>Bacteria</taxon>
        <taxon>Pseudomonadati</taxon>
        <taxon>Pseudomonadota</taxon>
        <taxon>Betaproteobacteria</taxon>
        <taxon>Burkholderiales</taxon>
        <taxon>Comamonadaceae</taxon>
        <taxon>Comamonas</taxon>
    </lineage>
</organism>
<evidence type="ECO:0000313" key="3">
    <source>
        <dbReference type="Proteomes" id="UP000530032"/>
    </source>
</evidence>
<dbReference type="RefSeq" id="WP_198460473.1">
    <property type="nucleotide sequence ID" value="NZ_JABBCQ020000009.1"/>
</dbReference>
<gene>
    <name evidence="2" type="ORF">HF327_011655</name>
</gene>
<keyword evidence="1" id="KW-0472">Membrane</keyword>
<reference evidence="2" key="1">
    <citation type="submission" date="2020-12" db="EMBL/GenBank/DDBJ databases">
        <title>Comamonas sp. nov., isolated from stream water.</title>
        <authorList>
            <person name="Park K.-H."/>
        </authorList>
    </citation>
    <scope>NUCLEOTIDE SEQUENCE</scope>
    <source>
        <strain evidence="2">EJ-4</strain>
    </source>
</reference>
<proteinExistence type="predicted"/>